<reference evidence="2 3" key="1">
    <citation type="submission" date="2022-11" db="EMBL/GenBank/DDBJ databases">
        <title>Genome sequencing of Acetobacter type strain.</title>
        <authorList>
            <person name="Heo J."/>
            <person name="Lee D."/>
            <person name="Han B.-H."/>
            <person name="Hong S.-B."/>
            <person name="Kwon S.-W."/>
        </authorList>
    </citation>
    <scope>NUCLEOTIDE SEQUENCE [LARGE SCALE GENOMIC DNA]</scope>
    <source>
        <strain evidence="2 3">KACC 21253</strain>
    </source>
</reference>
<name>A0ABT3QEN6_9PROT</name>
<dbReference type="RefSeq" id="WP_173559655.1">
    <property type="nucleotide sequence ID" value="NZ_JAPIUZ010000003.1"/>
</dbReference>
<protein>
    <recommendedName>
        <fullName evidence="4">DUF4194 domain-containing protein</fullName>
    </recommendedName>
</protein>
<keyword evidence="3" id="KW-1185">Reference proteome</keyword>
<evidence type="ECO:0008006" key="4">
    <source>
        <dbReference type="Google" id="ProtNLM"/>
    </source>
</evidence>
<proteinExistence type="predicted"/>
<feature type="region of interest" description="Disordered" evidence="1">
    <location>
        <begin position="217"/>
        <end position="243"/>
    </location>
</feature>
<dbReference type="EMBL" id="JAPIUZ010000003">
    <property type="protein sequence ID" value="MCX2563729.1"/>
    <property type="molecule type" value="Genomic_DNA"/>
</dbReference>
<organism evidence="2 3">
    <name type="scientific">Acetobacter thailandicus</name>
    <dbReference type="NCBI Taxonomy" id="1502842"/>
    <lineage>
        <taxon>Bacteria</taxon>
        <taxon>Pseudomonadati</taxon>
        <taxon>Pseudomonadota</taxon>
        <taxon>Alphaproteobacteria</taxon>
        <taxon>Acetobacterales</taxon>
        <taxon>Acetobacteraceae</taxon>
        <taxon>Acetobacter</taxon>
    </lineage>
</organism>
<evidence type="ECO:0000313" key="2">
    <source>
        <dbReference type="EMBL" id="MCX2563729.1"/>
    </source>
</evidence>
<evidence type="ECO:0000313" key="3">
    <source>
        <dbReference type="Proteomes" id="UP001301152"/>
    </source>
</evidence>
<feature type="compositionally biased region" description="Basic and acidic residues" evidence="1">
    <location>
        <begin position="229"/>
        <end position="243"/>
    </location>
</feature>
<dbReference type="Proteomes" id="UP001301152">
    <property type="component" value="Unassembled WGS sequence"/>
</dbReference>
<accession>A0ABT3QEN6</accession>
<sequence length="243" mass="27771">MIPVTAEMINAGDIDEEYADLMKRITFLLDLWHDKPASNNDPYGRMVYFLLWLRQEVQARRIPIPLDRSYLGTLKYLTGSGDVRDSDDVGRAMGEIIHILQGRGLIKPRHYPLLVSLMDDFIAAVEKNRPGLAETDAFFREYCQKRDDIVAGTLKPPIEPTKERNRFDFASAKSLAPVLPGETNFDFGLRRQMIRTTYPLMGYRPLNVYKPPMPAPVPGLERMAPDFTALRDQERRKAAGEDK</sequence>
<gene>
    <name evidence="2" type="ORF">OQ497_07145</name>
</gene>
<evidence type="ECO:0000256" key="1">
    <source>
        <dbReference type="SAM" id="MobiDB-lite"/>
    </source>
</evidence>
<comment type="caution">
    <text evidence="2">The sequence shown here is derived from an EMBL/GenBank/DDBJ whole genome shotgun (WGS) entry which is preliminary data.</text>
</comment>